<sequence length="298" mass="33455">MAKLAVKNLTIRFGEFVAVNNLSFEVKEGEIVGLLGPNGAGKTTTIRAIFGVIPYEGSIEFGGRQIDVSDRRKIGWMPQNSPLYLNLTVEENLRFFASIYGVERSKVEERVNELLKLVELEKFRKRLVKNLSGGMKQRLMLACSMVHDPELLVLDEPTAGVDPPLRRTFWEHFSRLNEEGKTILVTTHYMDEAENCQRLILMRNGTKIVEGKPDEIKRAALGGEVIELRTSNDVKSAKILEDMGYRVELNGVLHVIVDDAAISVPAVIEELKREGIAVFRAETKKLTLEDAFMRLIGG</sequence>
<dbReference type="eggNOG" id="arCOG00194">
    <property type="taxonomic scope" value="Archaea"/>
</dbReference>
<evidence type="ECO:0000313" key="4">
    <source>
        <dbReference type="EMBL" id="AEA46467.1"/>
    </source>
</evidence>
<dbReference type="STRING" id="693661.Arcve_0435"/>
<dbReference type="InterPro" id="IPR017871">
    <property type="entry name" value="ABC_transporter-like_CS"/>
</dbReference>
<organism evidence="4 5">
    <name type="scientific">Archaeoglobus veneficus (strain DSM 11195 / SNP6)</name>
    <dbReference type="NCBI Taxonomy" id="693661"/>
    <lineage>
        <taxon>Archaea</taxon>
        <taxon>Methanobacteriati</taxon>
        <taxon>Methanobacteriota</taxon>
        <taxon>Archaeoglobi</taxon>
        <taxon>Archaeoglobales</taxon>
        <taxon>Archaeoglobaceae</taxon>
        <taxon>Archaeoglobus</taxon>
    </lineage>
</organism>
<name>F2KPW0_ARCVS</name>
<dbReference type="RefSeq" id="WP_013683141.1">
    <property type="nucleotide sequence ID" value="NC_015320.1"/>
</dbReference>
<keyword evidence="4" id="KW-0378">Hydrolase</keyword>
<proteinExistence type="predicted"/>
<dbReference type="Gene3D" id="3.40.50.300">
    <property type="entry name" value="P-loop containing nucleotide triphosphate hydrolases"/>
    <property type="match status" value="1"/>
</dbReference>
<dbReference type="PANTHER" id="PTHR43038">
    <property type="entry name" value="ATP-BINDING CASSETTE, SUB-FAMILY H, MEMBER 1"/>
    <property type="match status" value="1"/>
</dbReference>
<dbReference type="Pfam" id="PF00005">
    <property type="entry name" value="ABC_tran"/>
    <property type="match status" value="1"/>
</dbReference>
<dbReference type="KEGG" id="ave:Arcve_0435"/>
<evidence type="ECO:0000259" key="3">
    <source>
        <dbReference type="PROSITE" id="PS50893"/>
    </source>
</evidence>
<accession>F2KPW0</accession>
<keyword evidence="5" id="KW-1185">Reference proteome</keyword>
<dbReference type="PROSITE" id="PS00211">
    <property type="entry name" value="ABC_TRANSPORTER_1"/>
    <property type="match status" value="1"/>
</dbReference>
<feature type="domain" description="ABC transporter" evidence="3">
    <location>
        <begin position="4"/>
        <end position="229"/>
    </location>
</feature>
<dbReference type="SMART" id="SM00382">
    <property type="entry name" value="AAA"/>
    <property type="match status" value="1"/>
</dbReference>
<dbReference type="PROSITE" id="PS50893">
    <property type="entry name" value="ABC_TRANSPORTER_2"/>
    <property type="match status" value="1"/>
</dbReference>
<dbReference type="GeneID" id="10393530"/>
<keyword evidence="2" id="KW-0067">ATP-binding</keyword>
<dbReference type="CDD" id="cd03230">
    <property type="entry name" value="ABC_DR_subfamily_A"/>
    <property type="match status" value="1"/>
</dbReference>
<evidence type="ECO:0000256" key="1">
    <source>
        <dbReference type="ARBA" id="ARBA00022741"/>
    </source>
</evidence>
<evidence type="ECO:0000256" key="2">
    <source>
        <dbReference type="ARBA" id="ARBA00022840"/>
    </source>
</evidence>
<dbReference type="SUPFAM" id="SSF52540">
    <property type="entry name" value="P-loop containing nucleoside triphosphate hydrolases"/>
    <property type="match status" value="1"/>
</dbReference>
<dbReference type="PANTHER" id="PTHR43038:SF8">
    <property type="entry name" value="ABC-TYPE MULTIDRUG TRANSPORT SYSTEM, ATPASE COMPONENT"/>
    <property type="match status" value="1"/>
</dbReference>
<dbReference type="Proteomes" id="UP000008136">
    <property type="component" value="Chromosome"/>
</dbReference>
<dbReference type="EMBL" id="CP002588">
    <property type="protein sequence ID" value="AEA46467.1"/>
    <property type="molecule type" value="Genomic_DNA"/>
</dbReference>
<keyword evidence="1" id="KW-0547">Nucleotide-binding</keyword>
<dbReference type="AlphaFoldDB" id="F2KPW0"/>
<protein>
    <submittedName>
        <fullName evidence="4">Sulfate-transporting ATPase</fullName>
        <ecNumber evidence="4">3.6.3.25</ecNumber>
    </submittedName>
</protein>
<dbReference type="InterPro" id="IPR003439">
    <property type="entry name" value="ABC_transporter-like_ATP-bd"/>
</dbReference>
<dbReference type="EC" id="3.6.3.25" evidence="4"/>
<reference evidence="4 5" key="1">
    <citation type="submission" date="2011-03" db="EMBL/GenBank/DDBJ databases">
        <title>The complete genome of Archaeoglobus veneficus SNP6.</title>
        <authorList>
            <consortium name="US DOE Joint Genome Institute (JGI-PGF)"/>
            <person name="Lucas S."/>
            <person name="Copeland A."/>
            <person name="Lapidus A."/>
            <person name="Bruce D."/>
            <person name="Goodwin L."/>
            <person name="Pitluck S."/>
            <person name="Kyrpides N."/>
            <person name="Mavromatis K."/>
            <person name="Pagani I."/>
            <person name="Ivanova N."/>
            <person name="Mikhailova N."/>
            <person name="Lu M."/>
            <person name="Detter J.C."/>
            <person name="Tapia R."/>
            <person name="Han C."/>
            <person name="Land M."/>
            <person name="Hauser L."/>
            <person name="Markowitz V."/>
            <person name="Cheng J.-F."/>
            <person name="Hugenholtz P."/>
            <person name="Woyke T."/>
            <person name="Wu D."/>
            <person name="Spring S."/>
            <person name="Brambilla E."/>
            <person name="Klenk H.-P."/>
            <person name="Eisen J.A."/>
        </authorList>
    </citation>
    <scope>NUCLEOTIDE SEQUENCE [LARGE SCALE GENOMIC DNA]</scope>
    <source>
        <strain>SNP6</strain>
    </source>
</reference>
<dbReference type="HOGENOM" id="CLU_000604_1_2_2"/>
<dbReference type="InterPro" id="IPR027417">
    <property type="entry name" value="P-loop_NTPase"/>
</dbReference>
<dbReference type="InterPro" id="IPR003593">
    <property type="entry name" value="AAA+_ATPase"/>
</dbReference>
<dbReference type="GO" id="GO:0005524">
    <property type="term" value="F:ATP binding"/>
    <property type="evidence" value="ECO:0007669"/>
    <property type="project" value="UniProtKB-KW"/>
</dbReference>
<dbReference type="GO" id="GO:0016887">
    <property type="term" value="F:ATP hydrolysis activity"/>
    <property type="evidence" value="ECO:0007669"/>
    <property type="project" value="InterPro"/>
</dbReference>
<gene>
    <name evidence="4" type="ordered locus">Arcve_0435</name>
</gene>
<evidence type="ECO:0000313" key="5">
    <source>
        <dbReference type="Proteomes" id="UP000008136"/>
    </source>
</evidence>
<dbReference type="OrthoDB" id="31298at2157"/>